<organism evidence="5 6">
    <name type="scientific">Rheinheimera tangshanensis</name>
    <dbReference type="NCBI Taxonomy" id="400153"/>
    <lineage>
        <taxon>Bacteria</taxon>
        <taxon>Pseudomonadati</taxon>
        <taxon>Pseudomonadota</taxon>
        <taxon>Gammaproteobacteria</taxon>
        <taxon>Chromatiales</taxon>
        <taxon>Chromatiaceae</taxon>
        <taxon>Rheinheimera</taxon>
    </lineage>
</organism>
<sequence length="69" mass="7591">MSVWIEAVCINCDMCAPECPNTAIYRGEQHYQVDADLCTECVGFYNKPACIEVCPLDCIQIGTVVADTI</sequence>
<dbReference type="PROSITE" id="PS00198">
    <property type="entry name" value="4FE4S_FER_1"/>
    <property type="match status" value="1"/>
</dbReference>
<dbReference type="SUPFAM" id="SSF54862">
    <property type="entry name" value="4Fe-4S ferredoxins"/>
    <property type="match status" value="1"/>
</dbReference>
<evidence type="ECO:0000256" key="1">
    <source>
        <dbReference type="ARBA" id="ARBA00022723"/>
    </source>
</evidence>
<dbReference type="GO" id="GO:0051536">
    <property type="term" value="F:iron-sulfur cluster binding"/>
    <property type="evidence" value="ECO:0007669"/>
    <property type="project" value="UniProtKB-KW"/>
</dbReference>
<dbReference type="InterPro" id="IPR017896">
    <property type="entry name" value="4Fe4S_Fe-S-bd"/>
</dbReference>
<accession>A0A5C8M386</accession>
<dbReference type="Pfam" id="PF00037">
    <property type="entry name" value="Fer4"/>
    <property type="match status" value="1"/>
</dbReference>
<feature type="domain" description="4Fe-4S ferredoxin-type" evidence="4">
    <location>
        <begin position="30"/>
        <end position="64"/>
    </location>
</feature>
<keyword evidence="1" id="KW-0479">Metal-binding</keyword>
<protein>
    <submittedName>
        <fullName evidence="5">YfhL family 4Fe-4S dicluster ferredoxin</fullName>
    </submittedName>
</protein>
<dbReference type="OrthoDB" id="9803397at2"/>
<keyword evidence="3" id="KW-0411">Iron-sulfur</keyword>
<evidence type="ECO:0000313" key="6">
    <source>
        <dbReference type="Proteomes" id="UP000321814"/>
    </source>
</evidence>
<dbReference type="Proteomes" id="UP000321814">
    <property type="component" value="Unassembled WGS sequence"/>
</dbReference>
<evidence type="ECO:0000313" key="5">
    <source>
        <dbReference type="EMBL" id="TXK82449.1"/>
    </source>
</evidence>
<dbReference type="NCBIfam" id="NF033683">
    <property type="entry name" value="di_4Fe-4S_YfhL"/>
    <property type="match status" value="1"/>
</dbReference>
<dbReference type="GO" id="GO:0046872">
    <property type="term" value="F:metal ion binding"/>
    <property type="evidence" value="ECO:0007669"/>
    <property type="project" value="UniProtKB-KW"/>
</dbReference>
<feature type="domain" description="4Fe-4S ferredoxin-type" evidence="4">
    <location>
        <begin position="1"/>
        <end position="29"/>
    </location>
</feature>
<keyword evidence="6" id="KW-1185">Reference proteome</keyword>
<evidence type="ECO:0000259" key="4">
    <source>
        <dbReference type="PROSITE" id="PS51379"/>
    </source>
</evidence>
<proteinExistence type="predicted"/>
<dbReference type="AlphaFoldDB" id="A0A5C8M386"/>
<dbReference type="InterPro" id="IPR017900">
    <property type="entry name" value="4Fe4S_Fe_S_CS"/>
</dbReference>
<name>A0A5C8M386_9GAMM</name>
<evidence type="ECO:0000256" key="3">
    <source>
        <dbReference type="ARBA" id="ARBA00023014"/>
    </source>
</evidence>
<gene>
    <name evidence="5" type="ORF">FU839_06070</name>
</gene>
<reference evidence="5 6" key="1">
    <citation type="submission" date="2019-08" db="EMBL/GenBank/DDBJ databases">
        <title>Draft genome analysis of Rheinheimera tangshanensis isolated from the roots of fresh rice plants (Oryza sativa).</title>
        <authorList>
            <person name="Yu Q."/>
            <person name="Qi Y."/>
            <person name="Zhang H."/>
            <person name="Pu J."/>
        </authorList>
    </citation>
    <scope>NUCLEOTIDE SEQUENCE [LARGE SCALE GENOMIC DNA]</scope>
    <source>
        <strain evidence="5 6">JA3-B52</strain>
    </source>
</reference>
<keyword evidence="2" id="KW-0408">Iron</keyword>
<dbReference type="InterPro" id="IPR047927">
    <property type="entry name" value="YfhL-like"/>
</dbReference>
<comment type="caution">
    <text evidence="5">The sequence shown here is derived from an EMBL/GenBank/DDBJ whole genome shotgun (WGS) entry which is preliminary data.</text>
</comment>
<dbReference type="PROSITE" id="PS51379">
    <property type="entry name" value="4FE4S_FER_2"/>
    <property type="match status" value="2"/>
</dbReference>
<dbReference type="RefSeq" id="WP_147903635.1">
    <property type="nucleotide sequence ID" value="NZ_BAAAGC010000017.1"/>
</dbReference>
<evidence type="ECO:0000256" key="2">
    <source>
        <dbReference type="ARBA" id="ARBA00023004"/>
    </source>
</evidence>
<dbReference type="EMBL" id="VRLR01000002">
    <property type="protein sequence ID" value="TXK82449.1"/>
    <property type="molecule type" value="Genomic_DNA"/>
</dbReference>
<dbReference type="Gene3D" id="3.30.70.20">
    <property type="match status" value="1"/>
</dbReference>